<proteinExistence type="predicted"/>
<keyword evidence="5" id="KW-1185">Reference proteome</keyword>
<reference evidence="4 5" key="1">
    <citation type="submission" date="2024-07" db="EMBL/GenBank/DDBJ databases">
        <authorList>
            <person name="Thanompreechachai J."/>
            <person name="Duangmal K."/>
        </authorList>
    </citation>
    <scope>NUCLEOTIDE SEQUENCE [LARGE SCALE GENOMIC DNA]</scope>
    <source>
        <strain evidence="4 5">KCTC 19886</strain>
    </source>
</reference>
<dbReference type="Pfam" id="PF00326">
    <property type="entry name" value="Peptidase_S9"/>
    <property type="match status" value="1"/>
</dbReference>
<dbReference type="Gene3D" id="3.40.50.1820">
    <property type="entry name" value="alpha/beta hydrolase"/>
    <property type="match status" value="1"/>
</dbReference>
<feature type="signal peptide" evidence="2">
    <location>
        <begin position="1"/>
        <end position="26"/>
    </location>
</feature>
<evidence type="ECO:0000256" key="1">
    <source>
        <dbReference type="ARBA" id="ARBA00022729"/>
    </source>
</evidence>
<comment type="caution">
    <text evidence="4">The sequence shown here is derived from an EMBL/GenBank/DDBJ whole genome shotgun (WGS) entry which is preliminary data.</text>
</comment>
<dbReference type="SUPFAM" id="SSF53474">
    <property type="entry name" value="alpha/beta-Hydrolases"/>
    <property type="match status" value="1"/>
</dbReference>
<dbReference type="InterPro" id="IPR001375">
    <property type="entry name" value="Peptidase_S9_cat"/>
</dbReference>
<evidence type="ECO:0000313" key="5">
    <source>
        <dbReference type="Proteomes" id="UP001555826"/>
    </source>
</evidence>
<dbReference type="Proteomes" id="UP001555826">
    <property type="component" value="Unassembled WGS sequence"/>
</dbReference>
<protein>
    <submittedName>
        <fullName evidence="4">PHB depolymerase family esterase</fullName>
    </submittedName>
</protein>
<feature type="chain" id="PRO_5046318596" evidence="2">
    <location>
        <begin position="27"/>
        <end position="413"/>
    </location>
</feature>
<dbReference type="InterPro" id="IPR029058">
    <property type="entry name" value="AB_hydrolase_fold"/>
</dbReference>
<keyword evidence="1 2" id="KW-0732">Signal</keyword>
<dbReference type="PANTHER" id="PTHR43037">
    <property type="entry name" value="UNNAMED PRODUCT-RELATED"/>
    <property type="match status" value="1"/>
</dbReference>
<dbReference type="EMBL" id="JBFNQN010000003">
    <property type="protein sequence ID" value="MEW9264159.1"/>
    <property type="molecule type" value="Genomic_DNA"/>
</dbReference>
<dbReference type="PANTHER" id="PTHR43037:SF1">
    <property type="entry name" value="BLL1128 PROTEIN"/>
    <property type="match status" value="1"/>
</dbReference>
<evidence type="ECO:0000313" key="4">
    <source>
        <dbReference type="EMBL" id="MEW9264159.1"/>
    </source>
</evidence>
<sequence>MMRPLALLALAAAPLVLTAAAVPAQAQELRPVGPTTAAFTLDAEVQDGGQQVVSLTIDVRGLGINPRSLSDDAFSVRASGTSPDPSVPGPVLGTFEDVDRPVADVRLEPGGRLVVDLEDGFGTPGGSTLGYSVGAGRNVELDLEYTLTQVKPLTARGVSDFRFAALEQSRLVDDEVEAFAPGEANGLAYRLFSPRERGLRPLVVWLHGGGEGGREGSYDNDLVLQANRGALGFATPEAQEVFGGAYVLAPQAPDFWLNDPARGYSAQLKGLIDEVVASHRVDTSRIYVVGASNGGYMTAQLTADNPGFFAADVPIAAVREYDDAVVLTDEELAAMSSTPTWVVHAENDETVPFEPNGKYIAEHVDGALLSAYPDVTYDGIAYDGHWSWIYVGRNDPTTPDGTHVWQWMAAQRL</sequence>
<name>A0ABV3P3F1_9ACTN</name>
<evidence type="ECO:0000256" key="2">
    <source>
        <dbReference type="SAM" id="SignalP"/>
    </source>
</evidence>
<dbReference type="Gene3D" id="2.60.40.2180">
    <property type="match status" value="1"/>
</dbReference>
<accession>A0ABV3P3F1</accession>
<feature type="domain" description="Peptidase S9 prolyl oligopeptidase catalytic" evidence="3">
    <location>
        <begin position="272"/>
        <end position="319"/>
    </location>
</feature>
<organism evidence="4 5">
    <name type="scientific">Kineococcus endophyticus</name>
    <dbReference type="NCBI Taxonomy" id="1181883"/>
    <lineage>
        <taxon>Bacteria</taxon>
        <taxon>Bacillati</taxon>
        <taxon>Actinomycetota</taxon>
        <taxon>Actinomycetes</taxon>
        <taxon>Kineosporiales</taxon>
        <taxon>Kineosporiaceae</taxon>
        <taxon>Kineococcus</taxon>
    </lineage>
</organism>
<dbReference type="InterPro" id="IPR050955">
    <property type="entry name" value="Plant_Biomass_Hydrol_Est"/>
</dbReference>
<gene>
    <name evidence="4" type="ORF">AB1207_05325</name>
</gene>
<evidence type="ECO:0000259" key="3">
    <source>
        <dbReference type="Pfam" id="PF00326"/>
    </source>
</evidence>